<accession>A0A0A9CRE2</accession>
<reference evidence="2" key="1">
    <citation type="submission" date="2014-09" db="EMBL/GenBank/DDBJ databases">
        <authorList>
            <person name="Magalhaes I.L.F."/>
            <person name="Oliveira U."/>
            <person name="Santos F.R."/>
            <person name="Vidigal T.H.D.A."/>
            <person name="Brescovit A.D."/>
            <person name="Santos A.J."/>
        </authorList>
    </citation>
    <scope>NUCLEOTIDE SEQUENCE</scope>
    <source>
        <tissue evidence="2">Shoot tissue taken approximately 20 cm above the soil surface</tissue>
    </source>
</reference>
<evidence type="ECO:0000313" key="2">
    <source>
        <dbReference type="EMBL" id="JAD74052.1"/>
    </source>
</evidence>
<sequence length="22" mass="2544">MNVNERDLEHRDGPNYGAKLSQ</sequence>
<feature type="region of interest" description="Disordered" evidence="1">
    <location>
        <begin position="1"/>
        <end position="22"/>
    </location>
</feature>
<dbReference type="AlphaFoldDB" id="A0A0A9CRE2"/>
<name>A0A0A9CRE2_ARUDO</name>
<reference evidence="2" key="2">
    <citation type="journal article" date="2015" name="Data Brief">
        <title>Shoot transcriptome of the giant reed, Arundo donax.</title>
        <authorList>
            <person name="Barrero R.A."/>
            <person name="Guerrero F.D."/>
            <person name="Moolhuijzen P."/>
            <person name="Goolsby J.A."/>
            <person name="Tidwell J."/>
            <person name="Bellgard S.E."/>
            <person name="Bellgard M.I."/>
        </authorList>
    </citation>
    <scope>NUCLEOTIDE SEQUENCE</scope>
    <source>
        <tissue evidence="2">Shoot tissue taken approximately 20 cm above the soil surface</tissue>
    </source>
</reference>
<feature type="compositionally biased region" description="Basic and acidic residues" evidence="1">
    <location>
        <begin position="1"/>
        <end position="13"/>
    </location>
</feature>
<protein>
    <submittedName>
        <fullName evidence="2">Uncharacterized protein</fullName>
    </submittedName>
</protein>
<evidence type="ECO:0000256" key="1">
    <source>
        <dbReference type="SAM" id="MobiDB-lite"/>
    </source>
</evidence>
<proteinExistence type="predicted"/>
<organism evidence="2">
    <name type="scientific">Arundo donax</name>
    <name type="common">Giant reed</name>
    <name type="synonym">Donax arundinaceus</name>
    <dbReference type="NCBI Taxonomy" id="35708"/>
    <lineage>
        <taxon>Eukaryota</taxon>
        <taxon>Viridiplantae</taxon>
        <taxon>Streptophyta</taxon>
        <taxon>Embryophyta</taxon>
        <taxon>Tracheophyta</taxon>
        <taxon>Spermatophyta</taxon>
        <taxon>Magnoliopsida</taxon>
        <taxon>Liliopsida</taxon>
        <taxon>Poales</taxon>
        <taxon>Poaceae</taxon>
        <taxon>PACMAD clade</taxon>
        <taxon>Arundinoideae</taxon>
        <taxon>Arundineae</taxon>
        <taxon>Arundo</taxon>
    </lineage>
</organism>
<dbReference type="EMBL" id="GBRH01223843">
    <property type="protein sequence ID" value="JAD74052.1"/>
    <property type="molecule type" value="Transcribed_RNA"/>
</dbReference>